<feature type="signal peptide" evidence="3">
    <location>
        <begin position="1"/>
        <end position="19"/>
    </location>
</feature>
<keyword evidence="2" id="KW-0186">Copper</keyword>
<dbReference type="PROSITE" id="PS00498">
    <property type="entry name" value="TYROSINASE_2"/>
    <property type="match status" value="1"/>
</dbReference>
<organism evidence="5 6">
    <name type="scientific">Saprolegnia diclina (strain VS20)</name>
    <dbReference type="NCBI Taxonomy" id="1156394"/>
    <lineage>
        <taxon>Eukaryota</taxon>
        <taxon>Sar</taxon>
        <taxon>Stramenopiles</taxon>
        <taxon>Oomycota</taxon>
        <taxon>Saprolegniomycetes</taxon>
        <taxon>Saprolegniales</taxon>
        <taxon>Saprolegniaceae</taxon>
        <taxon>Saprolegnia</taxon>
    </lineage>
</organism>
<dbReference type="PANTHER" id="PTHR11474">
    <property type="entry name" value="TYROSINASE FAMILY MEMBER"/>
    <property type="match status" value="1"/>
</dbReference>
<dbReference type="EMBL" id="JH767175">
    <property type="protein sequence ID" value="EQC30535.1"/>
    <property type="molecule type" value="Genomic_DNA"/>
</dbReference>
<dbReference type="Gene3D" id="1.10.1280.10">
    <property type="entry name" value="Di-copper center containing domain from catechol oxidase"/>
    <property type="match status" value="1"/>
</dbReference>
<dbReference type="Pfam" id="PF00264">
    <property type="entry name" value="Tyrosinase"/>
    <property type="match status" value="1"/>
</dbReference>
<dbReference type="GeneID" id="19952579"/>
<dbReference type="InterPro" id="IPR008922">
    <property type="entry name" value="Di-copper_centre_dom_sf"/>
</dbReference>
<dbReference type="OMA" id="CANCIIR"/>
<dbReference type="InParanoid" id="T0QAK3"/>
<dbReference type="RefSeq" id="XP_008616128.1">
    <property type="nucleotide sequence ID" value="XM_008617906.1"/>
</dbReference>
<reference evidence="5 6" key="1">
    <citation type="submission" date="2012-04" db="EMBL/GenBank/DDBJ databases">
        <title>The Genome Sequence of Saprolegnia declina VS20.</title>
        <authorList>
            <consortium name="The Broad Institute Genome Sequencing Platform"/>
            <person name="Russ C."/>
            <person name="Nusbaum C."/>
            <person name="Tyler B."/>
            <person name="van West P."/>
            <person name="Dieguez-Uribeondo J."/>
            <person name="de Bruijn I."/>
            <person name="Tripathy S."/>
            <person name="Jiang R."/>
            <person name="Young S.K."/>
            <person name="Zeng Q."/>
            <person name="Gargeya S."/>
            <person name="Fitzgerald M."/>
            <person name="Haas B."/>
            <person name="Abouelleil A."/>
            <person name="Alvarado L."/>
            <person name="Arachchi H.M."/>
            <person name="Berlin A."/>
            <person name="Chapman S.B."/>
            <person name="Goldberg J."/>
            <person name="Griggs A."/>
            <person name="Gujja S."/>
            <person name="Hansen M."/>
            <person name="Howarth C."/>
            <person name="Imamovic A."/>
            <person name="Larimer J."/>
            <person name="McCowen C."/>
            <person name="Montmayeur A."/>
            <person name="Murphy C."/>
            <person name="Neiman D."/>
            <person name="Pearson M."/>
            <person name="Priest M."/>
            <person name="Roberts A."/>
            <person name="Saif S."/>
            <person name="Shea T."/>
            <person name="Sisk P."/>
            <person name="Sykes S."/>
            <person name="Wortman J."/>
            <person name="Nusbaum C."/>
            <person name="Birren B."/>
        </authorList>
    </citation>
    <scope>NUCLEOTIDE SEQUENCE [LARGE SCALE GENOMIC DNA]</scope>
    <source>
        <strain evidence="5 6">VS20</strain>
    </source>
</reference>
<name>T0QAK3_SAPDV</name>
<accession>T0QAK3</accession>
<gene>
    <name evidence="5" type="ORF">SDRG_11852</name>
</gene>
<dbReference type="OrthoDB" id="6132182at2759"/>
<sequence>MRASCVLTTLYATAALAWAETTQRTLPPRVRRAWSQHSPNEKETYISAVSLAMQKGLHHRFMEVHMEPSSEQEAHGCLFFYWHRAYLLAYENMLRSLGPQYSGVTLPYWDYATIGANFIAGSCKNMLTCGSLLEDFGGSLPQGPAGKMKNTVNGTTIASDNCVKSNLTSSFCQSTSAFNSNTCLGCIPRNDWSKVAVPPDVNVLSVYNNILGTVAPTLAGVTKGIQYGTHNMVHATLNAIMGTFASPGDPVFYAHHAMVDALHTIYYNCVVAPKPPINKGADARTWSSCRSFNGSTIRPTDVITMKGGNAGTIPTSVWMSPHPLNPYFASIPQLYMDYTDTTMVGDSAYSYNFTGTMLDKINQQCTKFHPSLASFLYEPNEAATSTEVTTEIAWLQDATRLASKFYTDPKDVNLQVQMMLCVYYNECLGGVFDYSEEFKTSFRVTGKPPCKTIIDDLAQGDAGDAVIGVEGWESVLLKRYSCDNPSMLF</sequence>
<dbReference type="AlphaFoldDB" id="T0QAK3"/>
<dbReference type="GO" id="GO:0046872">
    <property type="term" value="F:metal ion binding"/>
    <property type="evidence" value="ECO:0007669"/>
    <property type="project" value="UniProtKB-KW"/>
</dbReference>
<dbReference type="PANTHER" id="PTHR11474:SF126">
    <property type="entry name" value="TYROSINASE-LIKE PROTEIN TYR-1-RELATED"/>
    <property type="match status" value="1"/>
</dbReference>
<evidence type="ECO:0000256" key="3">
    <source>
        <dbReference type="SAM" id="SignalP"/>
    </source>
</evidence>
<dbReference type="GO" id="GO:0016491">
    <property type="term" value="F:oxidoreductase activity"/>
    <property type="evidence" value="ECO:0007669"/>
    <property type="project" value="InterPro"/>
</dbReference>
<keyword evidence="1" id="KW-0479">Metal-binding</keyword>
<evidence type="ECO:0000256" key="2">
    <source>
        <dbReference type="ARBA" id="ARBA00023008"/>
    </source>
</evidence>
<evidence type="ECO:0000256" key="1">
    <source>
        <dbReference type="ARBA" id="ARBA00022723"/>
    </source>
</evidence>
<dbReference type="eggNOG" id="ENOG502QSTB">
    <property type="taxonomic scope" value="Eukaryota"/>
</dbReference>
<feature type="domain" description="Tyrosinase copper-binding" evidence="4">
    <location>
        <begin position="249"/>
        <end position="260"/>
    </location>
</feature>
<evidence type="ECO:0000313" key="5">
    <source>
        <dbReference type="EMBL" id="EQC30535.1"/>
    </source>
</evidence>
<dbReference type="STRING" id="1156394.T0QAK3"/>
<dbReference type="Proteomes" id="UP000030762">
    <property type="component" value="Unassembled WGS sequence"/>
</dbReference>
<proteinExistence type="predicted"/>
<dbReference type="InterPro" id="IPR050316">
    <property type="entry name" value="Tyrosinase/Hemocyanin"/>
</dbReference>
<evidence type="ECO:0000259" key="4">
    <source>
        <dbReference type="PROSITE" id="PS00498"/>
    </source>
</evidence>
<dbReference type="InterPro" id="IPR002227">
    <property type="entry name" value="Tyrosinase_Cu-bd"/>
</dbReference>
<keyword evidence="3" id="KW-0732">Signal</keyword>
<keyword evidence="6" id="KW-1185">Reference proteome</keyword>
<dbReference type="VEuPathDB" id="FungiDB:SDRG_11852"/>
<feature type="chain" id="PRO_5004570031" description="Tyrosinase copper-binding domain-containing protein" evidence="3">
    <location>
        <begin position="20"/>
        <end position="489"/>
    </location>
</feature>
<dbReference type="SUPFAM" id="SSF48056">
    <property type="entry name" value="Di-copper centre-containing domain"/>
    <property type="match status" value="1"/>
</dbReference>
<protein>
    <recommendedName>
        <fullName evidence="4">Tyrosinase copper-binding domain-containing protein</fullName>
    </recommendedName>
</protein>
<dbReference type="PRINTS" id="PR00092">
    <property type="entry name" value="TYROSINASE"/>
</dbReference>
<evidence type="ECO:0000313" key="6">
    <source>
        <dbReference type="Proteomes" id="UP000030762"/>
    </source>
</evidence>